<dbReference type="GO" id="GO:0005737">
    <property type="term" value="C:cytoplasm"/>
    <property type="evidence" value="ECO:0007669"/>
    <property type="project" value="TreeGrafter"/>
</dbReference>
<name>A0A243RH33_9ACTN</name>
<protein>
    <submittedName>
        <fullName evidence="6">GNAT family N-acetyltransferase</fullName>
    </submittedName>
</protein>
<reference evidence="6 7" key="1">
    <citation type="submission" date="2017-05" db="EMBL/GenBank/DDBJ databases">
        <title>Biotechnological potential of actinobacteria isolated from South African environments.</title>
        <authorList>
            <person name="Le Roes-Hill M."/>
            <person name="Prins A."/>
            <person name="Durrell K.A."/>
        </authorList>
    </citation>
    <scope>NUCLEOTIDE SEQUENCE [LARGE SCALE GENOMIC DNA]</scope>
    <source>
        <strain evidence="6">M26</strain>
    </source>
</reference>
<dbReference type="Pfam" id="PF13302">
    <property type="entry name" value="Acetyltransf_3"/>
    <property type="match status" value="1"/>
</dbReference>
<feature type="domain" description="N-acetyltransferase" evidence="5">
    <location>
        <begin position="30"/>
        <end position="189"/>
    </location>
</feature>
<dbReference type="Proteomes" id="UP000194761">
    <property type="component" value="Unassembled WGS sequence"/>
</dbReference>
<feature type="region of interest" description="Disordered" evidence="4">
    <location>
        <begin position="1"/>
        <end position="30"/>
    </location>
</feature>
<gene>
    <name evidence="6" type="ORF">CA984_23965</name>
</gene>
<evidence type="ECO:0000256" key="4">
    <source>
        <dbReference type="SAM" id="MobiDB-lite"/>
    </source>
</evidence>
<comment type="similarity">
    <text evidence="3">Belongs to the acetyltransferase family. RimJ subfamily.</text>
</comment>
<dbReference type="RefSeq" id="WP_086575824.1">
    <property type="nucleotide sequence ID" value="NZ_NGFP01000117.1"/>
</dbReference>
<dbReference type="GO" id="GO:0008999">
    <property type="term" value="F:protein-N-terminal-alanine acetyltransferase activity"/>
    <property type="evidence" value="ECO:0007669"/>
    <property type="project" value="TreeGrafter"/>
</dbReference>
<dbReference type="InterPro" id="IPR000182">
    <property type="entry name" value="GNAT_dom"/>
</dbReference>
<evidence type="ECO:0000256" key="2">
    <source>
        <dbReference type="ARBA" id="ARBA00023315"/>
    </source>
</evidence>
<keyword evidence="1 6" id="KW-0808">Transferase</keyword>
<dbReference type="AlphaFoldDB" id="A0A243RH33"/>
<dbReference type="SUPFAM" id="SSF55729">
    <property type="entry name" value="Acyl-CoA N-acyltransferases (Nat)"/>
    <property type="match status" value="1"/>
</dbReference>
<dbReference type="Gene3D" id="3.40.630.30">
    <property type="match status" value="1"/>
</dbReference>
<dbReference type="EMBL" id="NGFP01000117">
    <property type="protein sequence ID" value="OUC94032.1"/>
    <property type="molecule type" value="Genomic_DNA"/>
</dbReference>
<proteinExistence type="inferred from homology"/>
<organism evidence="6 7">
    <name type="scientific">Streptosporangium minutum</name>
    <dbReference type="NCBI Taxonomy" id="569862"/>
    <lineage>
        <taxon>Bacteria</taxon>
        <taxon>Bacillati</taxon>
        <taxon>Actinomycetota</taxon>
        <taxon>Actinomycetes</taxon>
        <taxon>Streptosporangiales</taxon>
        <taxon>Streptosporangiaceae</taxon>
        <taxon>Streptosporangium</taxon>
    </lineage>
</organism>
<evidence type="ECO:0000313" key="6">
    <source>
        <dbReference type="EMBL" id="OUC94032.1"/>
    </source>
</evidence>
<dbReference type="InterPro" id="IPR016181">
    <property type="entry name" value="Acyl_CoA_acyltransferase"/>
</dbReference>
<keyword evidence="7" id="KW-1185">Reference proteome</keyword>
<dbReference type="InterPro" id="IPR051531">
    <property type="entry name" value="N-acetyltransferase"/>
</dbReference>
<keyword evidence="2" id="KW-0012">Acyltransferase</keyword>
<evidence type="ECO:0000256" key="1">
    <source>
        <dbReference type="ARBA" id="ARBA00022679"/>
    </source>
</evidence>
<accession>A0A243RH33</accession>
<evidence type="ECO:0000256" key="3">
    <source>
        <dbReference type="ARBA" id="ARBA00038502"/>
    </source>
</evidence>
<dbReference type="PROSITE" id="PS51186">
    <property type="entry name" value="GNAT"/>
    <property type="match status" value="1"/>
</dbReference>
<evidence type="ECO:0000259" key="5">
    <source>
        <dbReference type="PROSITE" id="PS51186"/>
    </source>
</evidence>
<dbReference type="PANTHER" id="PTHR43792">
    <property type="entry name" value="GNAT FAMILY, PUTATIVE (AFU_ORTHOLOGUE AFUA_3G00765)-RELATED-RELATED"/>
    <property type="match status" value="1"/>
</dbReference>
<evidence type="ECO:0000313" key="7">
    <source>
        <dbReference type="Proteomes" id="UP000194761"/>
    </source>
</evidence>
<dbReference type="PANTHER" id="PTHR43792:SF8">
    <property type="entry name" value="[RIBOSOMAL PROTEIN US5]-ALANINE N-ACETYLTRANSFERASE"/>
    <property type="match status" value="1"/>
</dbReference>
<comment type="caution">
    <text evidence="6">The sequence shown here is derived from an EMBL/GenBank/DDBJ whole genome shotgun (WGS) entry which is preliminary data.</text>
</comment>
<sequence>MMQNDGVEETGRTAAIETFPTGRRGDSSRVTLRPITGHDQDEFLELARASVDLHHPWMSLPTTPQMFQAYLGQFDNPLSAESLLVCVRDTGAIAGNININSIIRGRFQCGSLGYAAFAPTAGQGYMSEGLGLVLRYAFEQLRLHRLEAQIQPGNHASLTLVRRHGFRKEGYSPDLLFIDGAWRDHERWAITSTMIGHVPDAPHPTLPIR</sequence>